<keyword evidence="2" id="KW-0472">Membrane</keyword>
<evidence type="ECO:0000256" key="1">
    <source>
        <dbReference type="SAM" id="MobiDB-lite"/>
    </source>
</evidence>
<dbReference type="SUPFAM" id="SSF53474">
    <property type="entry name" value="alpha/beta-Hydrolases"/>
    <property type="match status" value="1"/>
</dbReference>
<name>A0A381Y4X8_9ZZZZ</name>
<evidence type="ECO:0008006" key="4">
    <source>
        <dbReference type="Google" id="ProtNLM"/>
    </source>
</evidence>
<evidence type="ECO:0000256" key="2">
    <source>
        <dbReference type="SAM" id="Phobius"/>
    </source>
</evidence>
<dbReference type="InterPro" id="IPR029058">
    <property type="entry name" value="AB_hydrolase_fold"/>
</dbReference>
<keyword evidence="2" id="KW-0812">Transmembrane</keyword>
<feature type="transmembrane region" description="Helical" evidence="2">
    <location>
        <begin position="37"/>
        <end position="54"/>
    </location>
</feature>
<accession>A0A381Y4X8</accession>
<feature type="region of interest" description="Disordered" evidence="1">
    <location>
        <begin position="670"/>
        <end position="713"/>
    </location>
</feature>
<feature type="region of interest" description="Disordered" evidence="1">
    <location>
        <begin position="605"/>
        <end position="629"/>
    </location>
</feature>
<dbReference type="EMBL" id="UINC01017410">
    <property type="protein sequence ID" value="SVA72139.1"/>
    <property type="molecule type" value="Genomic_DNA"/>
</dbReference>
<reference evidence="3" key="1">
    <citation type="submission" date="2018-05" db="EMBL/GenBank/DDBJ databases">
        <authorList>
            <person name="Lanie J.A."/>
            <person name="Ng W.-L."/>
            <person name="Kazmierczak K.M."/>
            <person name="Andrzejewski T.M."/>
            <person name="Davidsen T.M."/>
            <person name="Wayne K.J."/>
            <person name="Tettelin H."/>
            <person name="Glass J.I."/>
            <person name="Rusch D."/>
            <person name="Podicherti R."/>
            <person name="Tsui H.-C.T."/>
            <person name="Winkler M.E."/>
        </authorList>
    </citation>
    <scope>NUCLEOTIDE SEQUENCE</scope>
</reference>
<dbReference type="Gene3D" id="3.40.50.1820">
    <property type="entry name" value="alpha/beta hydrolase"/>
    <property type="match status" value="1"/>
</dbReference>
<keyword evidence="2" id="KW-1133">Transmembrane helix</keyword>
<organism evidence="3">
    <name type="scientific">marine metagenome</name>
    <dbReference type="NCBI Taxonomy" id="408172"/>
    <lineage>
        <taxon>unclassified sequences</taxon>
        <taxon>metagenomes</taxon>
        <taxon>ecological metagenomes</taxon>
    </lineage>
</organism>
<dbReference type="AlphaFoldDB" id="A0A381Y4X8"/>
<gene>
    <name evidence="3" type="ORF">METZ01_LOCUS124993</name>
</gene>
<sequence length="812" mass="90302">ALGLFIATIVVVADSVLHRSMLPFPTYDRVANAVRGVREAVMYGVGMVVLATVIAHMPWRYRLMLGACAGVLASSFPFSTDDRVLWVSVIAFSVAGAALAVISREDISAITRFQKGIAIIGIVFGILTVGYLLYWVMNPGFDAIEYRNAAREAETDGTASVVGLSLTDPSERGPHEVLYLTYGSGADIRRPEFGRDADLITETVDGRPFLANWIGRSGDERKDFWGFDRDELPLQGRVWYPDGDGPFPLVLIVHGNHSMYEYSDPGYKYLGELLASRGYVLVSVDENFINGNISQENDARGWLLLEHLKVWDRWNEGEVTGGSGKNGARESSVGDNEQTFNPFIGEIDMSRIGLIGHSRGGEAVTIAAFFNSLPYYPDDATVPFDYNFDINAVIAIAPVMGQYQPGGRYTDLSDINYFVIHGANDGDVSSFSGASQYEHVTFSGGPYRFKSSLYVMGANHGQFNQVWGDRDSRLPSGRSLSTRSLIAERDQRKVAEVYISAFLEATLRGQLNYLPLFTDAREGKQWLPETAYLVEFDDARSMKVATFDEDVDVTTTTLAGGSTMAQNLTVWREQRISMKSRTKETAGVYLGWEVLEDRNGDDVAYEHEEASDESDRESTEGNVATNLDDDDITPRYVIDLPEQFVVDPSSALFFSLADANESSKAPAHLRLKDEEQDNQHRQDLGTQELERSQDQNNSNSNNEEEDKGGPREPIDFTIRLVDTRSNVAEVLLSRFSMVQPQLEVQLRKTFVDDPRTDSEAVFQSFLLPLEWFLEANPKFDVSRPARIEFVFDRSPSGVVILDSVGFRTAPTS</sequence>
<proteinExistence type="predicted"/>
<feature type="compositionally biased region" description="Basic and acidic residues" evidence="1">
    <location>
        <begin position="670"/>
        <end position="693"/>
    </location>
</feature>
<feature type="non-terminal residue" evidence="3">
    <location>
        <position position="1"/>
    </location>
</feature>
<evidence type="ECO:0000313" key="3">
    <source>
        <dbReference type="EMBL" id="SVA72139.1"/>
    </source>
</evidence>
<feature type="transmembrane region" description="Helical" evidence="2">
    <location>
        <begin position="84"/>
        <end position="104"/>
    </location>
</feature>
<feature type="transmembrane region" description="Helical" evidence="2">
    <location>
        <begin position="116"/>
        <end position="137"/>
    </location>
</feature>
<protein>
    <recommendedName>
        <fullName evidence="4">Peptidase S9 prolyl oligopeptidase catalytic domain-containing protein</fullName>
    </recommendedName>
</protein>